<reference evidence="1 2" key="1">
    <citation type="journal article" date="2017" name="BMC Genomics">
        <title>Comparative genomic and phylogenomic analyses of the Bifidobacteriaceae family.</title>
        <authorList>
            <person name="Lugli G.A."/>
            <person name="Milani C."/>
            <person name="Turroni F."/>
            <person name="Duranti S."/>
            <person name="Mancabelli L."/>
            <person name="Mangifesta M."/>
            <person name="Ferrario C."/>
            <person name="Modesto M."/>
            <person name="Mattarelli P."/>
            <person name="Jiri K."/>
            <person name="van Sinderen D."/>
            <person name="Ventura M."/>
        </authorList>
    </citation>
    <scope>NUCLEOTIDE SEQUENCE [LARGE SCALE GENOMIC DNA]</scope>
    <source>
        <strain evidence="1 2">DSM 100201</strain>
    </source>
</reference>
<dbReference type="AlphaFoldDB" id="A0A261FJH0"/>
<protein>
    <submittedName>
        <fullName evidence="1">Uncharacterized protein</fullName>
    </submittedName>
</protein>
<keyword evidence="2" id="KW-1185">Reference proteome</keyword>
<dbReference type="Proteomes" id="UP000216444">
    <property type="component" value="Unassembled WGS sequence"/>
</dbReference>
<dbReference type="EMBL" id="MWWV01000001">
    <property type="protein sequence ID" value="OZG59311.1"/>
    <property type="molecule type" value="Genomic_DNA"/>
</dbReference>
<sequence>MMFLQMFDGSPDVGLIVPLARVRADGPVEFLASGWPGLARDCVPAARAAADALVGRYGLVSVDAPEDGGPLLLALDSSRSGSSRLLMEVGFSVRPLRMRGMRVRSGRASDVCWALDGFLSRMDAGPRHAAVARTV</sequence>
<proteinExistence type="predicted"/>
<dbReference type="RefSeq" id="WP_094661655.1">
    <property type="nucleotide sequence ID" value="NZ_MWWV01000001.1"/>
</dbReference>
<comment type="caution">
    <text evidence="1">The sequence shown here is derived from an EMBL/GenBank/DDBJ whole genome shotgun (WGS) entry which is preliminary data.</text>
</comment>
<organism evidence="1 2">
    <name type="scientific">Bifidobacterium tissieri</name>
    <dbReference type="NCBI Taxonomy" id="1630162"/>
    <lineage>
        <taxon>Bacteria</taxon>
        <taxon>Bacillati</taxon>
        <taxon>Actinomycetota</taxon>
        <taxon>Actinomycetes</taxon>
        <taxon>Bifidobacteriales</taxon>
        <taxon>Bifidobacteriaceae</taxon>
        <taxon>Bifidobacterium</taxon>
    </lineage>
</organism>
<evidence type="ECO:0000313" key="2">
    <source>
        <dbReference type="Proteomes" id="UP000216444"/>
    </source>
</evidence>
<name>A0A261FJH0_9BIFI</name>
<accession>A0A261FJH0</accession>
<gene>
    <name evidence="1" type="ORF">BTIS_0042</name>
</gene>
<evidence type="ECO:0000313" key="1">
    <source>
        <dbReference type="EMBL" id="OZG59311.1"/>
    </source>
</evidence>